<reference evidence="1" key="1">
    <citation type="journal article" date="2015" name="Nature">
        <title>Complex archaea that bridge the gap between prokaryotes and eukaryotes.</title>
        <authorList>
            <person name="Spang A."/>
            <person name="Saw J.H."/>
            <person name="Jorgensen S.L."/>
            <person name="Zaremba-Niedzwiedzka K."/>
            <person name="Martijn J."/>
            <person name="Lind A.E."/>
            <person name="van Eijk R."/>
            <person name="Schleper C."/>
            <person name="Guy L."/>
            <person name="Ettema T.J."/>
        </authorList>
    </citation>
    <scope>NUCLEOTIDE SEQUENCE</scope>
</reference>
<accession>A0A0F9UD58</accession>
<protein>
    <recommendedName>
        <fullName evidence="2">Nucleoid-associated protein</fullName>
    </recommendedName>
</protein>
<evidence type="ECO:0008006" key="2">
    <source>
        <dbReference type="Google" id="ProtNLM"/>
    </source>
</evidence>
<name>A0A0F9UD58_9ZZZZ</name>
<dbReference type="AlphaFoldDB" id="A0A0F9UD58"/>
<organism evidence="1">
    <name type="scientific">marine sediment metagenome</name>
    <dbReference type="NCBI Taxonomy" id="412755"/>
    <lineage>
        <taxon>unclassified sequences</taxon>
        <taxon>metagenomes</taxon>
        <taxon>ecological metagenomes</taxon>
    </lineage>
</organism>
<gene>
    <name evidence="1" type="ORF">LCGC14_0544690</name>
</gene>
<comment type="caution">
    <text evidence="1">The sequence shown here is derived from an EMBL/GenBank/DDBJ whole genome shotgun (WGS) entry which is preliminary data.</text>
</comment>
<proteinExistence type="predicted"/>
<dbReference type="EMBL" id="LAZR01000735">
    <property type="protein sequence ID" value="KKN59186.1"/>
    <property type="molecule type" value="Genomic_DNA"/>
</dbReference>
<evidence type="ECO:0000313" key="1">
    <source>
        <dbReference type="EMBL" id="KKN59186.1"/>
    </source>
</evidence>
<sequence>MALMLSLSFKIIYIVYQFGDVMESVENKSNEKLNRIISSVLYHVDVERREHGKITISENDNDLEGYLSDLLVEVNEDKQKRAYQFNRETTELYQSLNSFYQNQDLFNNQAAENLAKRLLEKEIDTDNRVGHLSKTGNGHVKKGSFLQFLYREGKIISYLGVKIEHQTFLDENDLKKRIGLAIANKVYKACKATFDIDGMPIEVHVFDTNKKPSVYWWKDFLELREIRGDSLNTKTASSEVIKYLNRIKKDYPSDYTILRNATISAFKQSGTMRFDDFITNTFQNYQPESPSLKAKLVKDLPKLRELPEKKKFDSSFNLVPSEVPYKRSSIRLSKEITINIDDGIDNLEDKIWSEMTSDGKKLVVIDSPEGYERFKPKDRD</sequence>